<evidence type="ECO:0000313" key="2">
    <source>
        <dbReference type="EMBL" id="HEA23215.1"/>
    </source>
</evidence>
<comment type="caution">
    <text evidence="2">The sequence shown here is derived from an EMBL/GenBank/DDBJ whole genome shotgun (WGS) entry which is preliminary data.</text>
</comment>
<sequence length="244" mass="27332">MTVDALDNAVLERNSIGDREGSKLKPLKYAIWLYFILLIFEGALRKWVLPGLSDALLIVRDPVAIYIIYRAWYYNLINRNSFIVAMTALTIMGLITALLFGHGNLFVALFGARVTLIHFPIIFIMGKVLDKNDILQFGKFVLWLSIPMVVLIAAQFYSPQSAWVNLGIGGGETEGFQGALGYYRPPGTFSFQVGNTLFFSLAAVFIVYFWTNNIKFNRIVLLLATLALLAAIPLSISRTLFYSV</sequence>
<keyword evidence="1" id="KW-0812">Transmembrane</keyword>
<feature type="transmembrane region" description="Helical" evidence="1">
    <location>
        <begin position="80"/>
        <end position="100"/>
    </location>
</feature>
<keyword evidence="1" id="KW-1133">Transmembrane helix</keyword>
<feature type="transmembrane region" description="Helical" evidence="1">
    <location>
        <begin position="189"/>
        <end position="210"/>
    </location>
</feature>
<feature type="non-terminal residue" evidence="2">
    <location>
        <position position="244"/>
    </location>
</feature>
<proteinExistence type="predicted"/>
<feature type="transmembrane region" description="Helical" evidence="1">
    <location>
        <begin position="219"/>
        <end position="241"/>
    </location>
</feature>
<accession>A0A831QTM9</accession>
<dbReference type="Proteomes" id="UP000886191">
    <property type="component" value="Unassembled WGS sequence"/>
</dbReference>
<feature type="transmembrane region" description="Helical" evidence="1">
    <location>
        <begin position="137"/>
        <end position="157"/>
    </location>
</feature>
<feature type="transmembrane region" description="Helical" evidence="1">
    <location>
        <begin position="106"/>
        <end position="125"/>
    </location>
</feature>
<dbReference type="AlphaFoldDB" id="A0A831QTM9"/>
<feature type="transmembrane region" description="Helical" evidence="1">
    <location>
        <begin position="29"/>
        <end position="49"/>
    </location>
</feature>
<organism evidence="2">
    <name type="scientific">Pricia antarctica</name>
    <dbReference type="NCBI Taxonomy" id="641691"/>
    <lineage>
        <taxon>Bacteria</taxon>
        <taxon>Pseudomonadati</taxon>
        <taxon>Bacteroidota</taxon>
        <taxon>Flavobacteriia</taxon>
        <taxon>Flavobacteriales</taxon>
        <taxon>Flavobacteriaceae</taxon>
        <taxon>Pricia</taxon>
    </lineage>
</organism>
<evidence type="ECO:0000256" key="1">
    <source>
        <dbReference type="SAM" id="Phobius"/>
    </source>
</evidence>
<keyword evidence="1" id="KW-0472">Membrane</keyword>
<name>A0A831QTM9_9FLAO</name>
<dbReference type="EMBL" id="DRGL01000075">
    <property type="protein sequence ID" value="HEA23215.1"/>
    <property type="molecule type" value="Genomic_DNA"/>
</dbReference>
<gene>
    <name evidence="2" type="ORF">ENH87_20205</name>
</gene>
<reference evidence="2" key="1">
    <citation type="journal article" date="2020" name="mSystems">
        <title>Genome- and Community-Level Interaction Insights into Carbon Utilization and Element Cycling Functions of Hydrothermarchaeota in Hydrothermal Sediment.</title>
        <authorList>
            <person name="Zhou Z."/>
            <person name="Liu Y."/>
            <person name="Xu W."/>
            <person name="Pan J."/>
            <person name="Luo Z.H."/>
            <person name="Li M."/>
        </authorList>
    </citation>
    <scope>NUCLEOTIDE SEQUENCE [LARGE SCALE GENOMIC DNA]</scope>
    <source>
        <strain evidence="2">HyVt-345</strain>
    </source>
</reference>
<protein>
    <submittedName>
        <fullName evidence="2">Uncharacterized protein</fullName>
    </submittedName>
</protein>